<proteinExistence type="predicted"/>
<name>A0A1M5KFM6_9BACT</name>
<evidence type="ECO:0008006" key="3">
    <source>
        <dbReference type="Google" id="ProtNLM"/>
    </source>
</evidence>
<reference evidence="1 2" key="1">
    <citation type="submission" date="2016-11" db="EMBL/GenBank/DDBJ databases">
        <authorList>
            <person name="Jaros S."/>
            <person name="Januszkiewicz K."/>
            <person name="Wedrychowicz H."/>
        </authorList>
    </citation>
    <scope>NUCLEOTIDE SEQUENCE [LARGE SCALE GENOMIC DNA]</scope>
    <source>
        <strain evidence="1 2">DSM 24574</strain>
    </source>
</reference>
<dbReference type="EMBL" id="FQWQ01000001">
    <property type="protein sequence ID" value="SHG51515.1"/>
    <property type="molecule type" value="Genomic_DNA"/>
</dbReference>
<protein>
    <recommendedName>
        <fullName evidence="3">Phosphoribosylpyrophosphate synthetase</fullName>
    </recommendedName>
</protein>
<dbReference type="AlphaFoldDB" id="A0A1M5KFM6"/>
<dbReference type="OrthoDB" id="8418771at2"/>
<dbReference type="RefSeq" id="WP_073130962.1">
    <property type="nucleotide sequence ID" value="NZ_FQWQ01000001.1"/>
</dbReference>
<evidence type="ECO:0000313" key="1">
    <source>
        <dbReference type="EMBL" id="SHG51515.1"/>
    </source>
</evidence>
<organism evidence="1 2">
    <name type="scientific">Chryseolinea serpens</name>
    <dbReference type="NCBI Taxonomy" id="947013"/>
    <lineage>
        <taxon>Bacteria</taxon>
        <taxon>Pseudomonadati</taxon>
        <taxon>Bacteroidota</taxon>
        <taxon>Cytophagia</taxon>
        <taxon>Cytophagales</taxon>
        <taxon>Fulvivirgaceae</taxon>
        <taxon>Chryseolinea</taxon>
    </lineage>
</organism>
<accession>A0A1M5KFM6</accession>
<gene>
    <name evidence="1" type="ORF">SAMN04488109_0614</name>
</gene>
<dbReference type="STRING" id="947013.SAMN04488109_0614"/>
<dbReference type="Proteomes" id="UP000184212">
    <property type="component" value="Unassembled WGS sequence"/>
</dbReference>
<evidence type="ECO:0000313" key="2">
    <source>
        <dbReference type="Proteomes" id="UP000184212"/>
    </source>
</evidence>
<keyword evidence="2" id="KW-1185">Reference proteome</keyword>
<sequence>MKTFETLSQAINALKGAGYVNDFNLHPEWIECAPLNVKFRPEEFHVDEVHRFEGMTNPDDSAVLYAVSSTSGAKGLLVDAYGVYAESISADMIKKLQIDRGTYQ</sequence>